<dbReference type="SMART" id="SM00220">
    <property type="entry name" value="S_TKc"/>
    <property type="match status" value="1"/>
</dbReference>
<feature type="domain" description="Protein kinase" evidence="1">
    <location>
        <begin position="350"/>
        <end position="739"/>
    </location>
</feature>
<reference evidence="4" key="1">
    <citation type="submission" date="2023-01" db="EMBL/GenBank/DDBJ databases">
        <title>Key to firefly adult light organ development and bioluminescence: homeobox transcription factors regulate luciferase expression and transportation to peroxisome.</title>
        <authorList>
            <person name="Fu X."/>
        </authorList>
    </citation>
    <scope>NUCLEOTIDE SEQUENCE [LARGE SCALE GENOMIC DNA]</scope>
</reference>
<dbReference type="Pfam" id="PF00787">
    <property type="entry name" value="PX"/>
    <property type="match status" value="1"/>
</dbReference>
<dbReference type="PANTHER" id="PTHR15508:SF8">
    <property type="entry name" value="LD24550P"/>
    <property type="match status" value="1"/>
</dbReference>
<sequence>MAQNEDSWVQMFDIPDTSKHKKGFTIYKVVSMLYPKNCPDSVTKVTVWKRYNDFKKLHRDMKQYYKLLKLKGFPTLPSVSYFHRFNEDVIEHRKATILQFLEFIALNRLLYTSDVCVNFFKNSYTPSETLNSNIQSIRAELNLPVESDYSIIRSVSDDERTLSDTDSLSTTNSFQVIDYLPDPLHFSVSSNRTMKAKSVKTSYTSSHDSLSLSLSNTSLDPLANIEESEYYLTPPQTPNLSNSDVNCYIHEAALHIEKAIDYEVSKIYEDAFNEYKAGIEILLKSVKDDKNVERKDMIRHKIEKYLLRAEKIYNLHLSLESKRIQNYMSLNQVEDSNDVVTQSESDLYNYKVVKVIGSGMLVLHAGSQKLFYVKVIHKASKFSNDRLFLPENVPYMVKLHTYYNCENAIFLVLEYISGISINEYVRRLNAEEIFNSSFYSNSTHFNSTTINEFDEESDESEYSYSDLINEYTLNRSRKSKSSSTLESLNVDESVQENKCDVIKGSEASNDDDVKSVLIKSQELLTSVHGTLTKRLGSDQSAIEIGSSTNIELGKCHEKKPVLSRKSSERSEWSWFEDFQVDESISLSLNDITKWAAQLLLSLQKLHSLGVICGNLQTKNLLIDEGGNLVLTYMCNFYDRNEIILNSIKAMVAPEVHSFQPLTFAADWWSYGVILYEMLIGMPLNIIYPDGFNAYTILRIPKHVTVEGRSLLRQLLVFEPQNRLGTGVNGPEDIKTHPFFSNILWDVLSSRH</sequence>
<gene>
    <name evidence="3" type="ORF">RN001_001414</name>
</gene>
<dbReference type="SUPFAM" id="SSF64268">
    <property type="entry name" value="PX domain"/>
    <property type="match status" value="1"/>
</dbReference>
<dbReference type="InterPro" id="IPR000719">
    <property type="entry name" value="Prot_kinase_dom"/>
</dbReference>
<dbReference type="Pfam" id="PF00069">
    <property type="entry name" value="Pkinase"/>
    <property type="match status" value="1"/>
</dbReference>
<comment type="caution">
    <text evidence="3">The sequence shown here is derived from an EMBL/GenBank/DDBJ whole genome shotgun (WGS) entry which is preliminary data.</text>
</comment>
<evidence type="ECO:0000259" key="1">
    <source>
        <dbReference type="PROSITE" id="PS50011"/>
    </source>
</evidence>
<dbReference type="SMART" id="SM00745">
    <property type="entry name" value="MIT"/>
    <property type="match status" value="1"/>
</dbReference>
<dbReference type="GO" id="GO:0005524">
    <property type="term" value="F:ATP binding"/>
    <property type="evidence" value="ECO:0007669"/>
    <property type="project" value="InterPro"/>
</dbReference>
<accession>A0AAN7PG97</accession>
<feature type="domain" description="PX" evidence="2">
    <location>
        <begin position="5"/>
        <end position="127"/>
    </location>
</feature>
<dbReference type="InterPro" id="IPR036181">
    <property type="entry name" value="MIT_dom_sf"/>
</dbReference>
<dbReference type="Gene3D" id="1.20.58.80">
    <property type="entry name" value="Phosphotransferase system, lactose/cellobiose-type IIA subunit"/>
    <property type="match status" value="1"/>
</dbReference>
<dbReference type="PROSITE" id="PS50011">
    <property type="entry name" value="PROTEIN_KINASE_DOM"/>
    <property type="match status" value="1"/>
</dbReference>
<keyword evidence="4" id="KW-1185">Reference proteome</keyword>
<dbReference type="PANTHER" id="PTHR15508">
    <property type="entry name" value="RIBOSOMAL PROTEIN S6 KINASE"/>
    <property type="match status" value="1"/>
</dbReference>
<dbReference type="SUPFAM" id="SSF56112">
    <property type="entry name" value="Protein kinase-like (PK-like)"/>
    <property type="match status" value="1"/>
</dbReference>
<dbReference type="SMART" id="SM00312">
    <property type="entry name" value="PX"/>
    <property type="match status" value="1"/>
</dbReference>
<dbReference type="PROSITE" id="PS50195">
    <property type="entry name" value="PX"/>
    <property type="match status" value="1"/>
</dbReference>
<dbReference type="InterPro" id="IPR036871">
    <property type="entry name" value="PX_dom_sf"/>
</dbReference>
<dbReference type="SUPFAM" id="SSF116846">
    <property type="entry name" value="MIT domain"/>
    <property type="match status" value="1"/>
</dbReference>
<dbReference type="InterPro" id="IPR007330">
    <property type="entry name" value="MIT_dom"/>
</dbReference>
<evidence type="ECO:0000313" key="4">
    <source>
        <dbReference type="Proteomes" id="UP001353858"/>
    </source>
</evidence>
<proteinExistence type="predicted"/>
<evidence type="ECO:0008006" key="5">
    <source>
        <dbReference type="Google" id="ProtNLM"/>
    </source>
</evidence>
<dbReference type="InterPro" id="IPR001683">
    <property type="entry name" value="PX_dom"/>
</dbReference>
<evidence type="ECO:0000259" key="2">
    <source>
        <dbReference type="PROSITE" id="PS50195"/>
    </source>
</evidence>
<dbReference type="GO" id="GO:0004672">
    <property type="term" value="F:protein kinase activity"/>
    <property type="evidence" value="ECO:0007669"/>
    <property type="project" value="InterPro"/>
</dbReference>
<dbReference type="Pfam" id="PF04212">
    <property type="entry name" value="MIT"/>
    <property type="match status" value="1"/>
</dbReference>
<dbReference type="Proteomes" id="UP001353858">
    <property type="component" value="Unassembled WGS sequence"/>
</dbReference>
<organism evidence="3 4">
    <name type="scientific">Aquatica leii</name>
    <dbReference type="NCBI Taxonomy" id="1421715"/>
    <lineage>
        <taxon>Eukaryota</taxon>
        <taxon>Metazoa</taxon>
        <taxon>Ecdysozoa</taxon>
        <taxon>Arthropoda</taxon>
        <taxon>Hexapoda</taxon>
        <taxon>Insecta</taxon>
        <taxon>Pterygota</taxon>
        <taxon>Neoptera</taxon>
        <taxon>Endopterygota</taxon>
        <taxon>Coleoptera</taxon>
        <taxon>Polyphaga</taxon>
        <taxon>Elateriformia</taxon>
        <taxon>Elateroidea</taxon>
        <taxon>Lampyridae</taxon>
        <taxon>Luciolinae</taxon>
        <taxon>Aquatica</taxon>
    </lineage>
</organism>
<dbReference type="EMBL" id="JARPUR010000001">
    <property type="protein sequence ID" value="KAK4885143.1"/>
    <property type="molecule type" value="Genomic_DNA"/>
</dbReference>
<dbReference type="GO" id="GO:0035091">
    <property type="term" value="F:phosphatidylinositol binding"/>
    <property type="evidence" value="ECO:0007669"/>
    <property type="project" value="InterPro"/>
</dbReference>
<evidence type="ECO:0000313" key="3">
    <source>
        <dbReference type="EMBL" id="KAK4885143.1"/>
    </source>
</evidence>
<dbReference type="CDD" id="cd02677">
    <property type="entry name" value="MIT_SNX15"/>
    <property type="match status" value="1"/>
</dbReference>
<dbReference type="InterPro" id="IPR011009">
    <property type="entry name" value="Kinase-like_dom_sf"/>
</dbReference>
<dbReference type="Gene3D" id="3.30.1520.10">
    <property type="entry name" value="Phox-like domain"/>
    <property type="match status" value="1"/>
</dbReference>
<protein>
    <recommendedName>
        <fullName evidence="5">Ribosomal protein S6 kinase delta-1</fullName>
    </recommendedName>
</protein>
<dbReference type="Gene3D" id="1.10.510.10">
    <property type="entry name" value="Transferase(Phosphotransferase) domain 1"/>
    <property type="match status" value="1"/>
</dbReference>
<dbReference type="AlphaFoldDB" id="A0AAN7PG97"/>
<dbReference type="InterPro" id="IPR051866">
    <property type="entry name" value="Intracell_Sig-Traffick_Protein"/>
</dbReference>
<name>A0AAN7PG97_9COLE</name>